<dbReference type="EC" id="2.2.1.6" evidence="3"/>
<name>A0A6J5DCK4_9BURK</name>
<dbReference type="GO" id="GO:0050660">
    <property type="term" value="F:flavin adenine dinucleotide binding"/>
    <property type="evidence" value="ECO:0007669"/>
    <property type="project" value="TreeGrafter"/>
</dbReference>
<evidence type="ECO:0000313" key="4">
    <source>
        <dbReference type="Proteomes" id="UP000494363"/>
    </source>
</evidence>
<keyword evidence="3" id="KW-0808">Transferase</keyword>
<proteinExistence type="inferred from homology"/>
<dbReference type="GO" id="GO:0009097">
    <property type="term" value="P:isoleucine biosynthetic process"/>
    <property type="evidence" value="ECO:0007669"/>
    <property type="project" value="TreeGrafter"/>
</dbReference>
<evidence type="ECO:0000256" key="1">
    <source>
        <dbReference type="ARBA" id="ARBA00007812"/>
    </source>
</evidence>
<dbReference type="PANTHER" id="PTHR18968:SF129">
    <property type="entry name" value="ACETOLACTATE SYNTHASE"/>
    <property type="match status" value="1"/>
</dbReference>
<evidence type="ECO:0000313" key="3">
    <source>
        <dbReference type="EMBL" id="CAB3750892.1"/>
    </source>
</evidence>
<sequence length="105" mass="11676">MELETAVRLKSNLVHMIWIDGSYDMVRVQEIIKYGRGSGVDLGPYDPVLYAQAFGVTGLMIRTADDIVPVLKKAFDTPGPVIVGVHVDYSDNHKLFEMVDETGIH</sequence>
<dbReference type="Pfam" id="PF02775">
    <property type="entry name" value="TPP_enzyme_C"/>
    <property type="match status" value="1"/>
</dbReference>
<dbReference type="PANTHER" id="PTHR18968">
    <property type="entry name" value="THIAMINE PYROPHOSPHATE ENZYMES"/>
    <property type="match status" value="1"/>
</dbReference>
<dbReference type="SUPFAM" id="SSF52518">
    <property type="entry name" value="Thiamin diphosphate-binding fold (THDP-binding)"/>
    <property type="match status" value="1"/>
</dbReference>
<dbReference type="EMBL" id="CADIKH010000005">
    <property type="protein sequence ID" value="CAB3750892.1"/>
    <property type="molecule type" value="Genomic_DNA"/>
</dbReference>
<accession>A0A6J5DCK4</accession>
<dbReference type="Gene3D" id="3.40.50.970">
    <property type="match status" value="1"/>
</dbReference>
<evidence type="ECO:0000259" key="2">
    <source>
        <dbReference type="Pfam" id="PF02775"/>
    </source>
</evidence>
<dbReference type="GO" id="GO:0005948">
    <property type="term" value="C:acetolactate synthase complex"/>
    <property type="evidence" value="ECO:0007669"/>
    <property type="project" value="TreeGrafter"/>
</dbReference>
<dbReference type="Proteomes" id="UP000494363">
    <property type="component" value="Unassembled WGS sequence"/>
</dbReference>
<dbReference type="InterPro" id="IPR029061">
    <property type="entry name" value="THDP-binding"/>
</dbReference>
<dbReference type="GO" id="GO:0009099">
    <property type="term" value="P:L-valine biosynthetic process"/>
    <property type="evidence" value="ECO:0007669"/>
    <property type="project" value="TreeGrafter"/>
</dbReference>
<keyword evidence="4" id="KW-1185">Reference proteome</keyword>
<reference evidence="3 4" key="1">
    <citation type="submission" date="2020-04" db="EMBL/GenBank/DDBJ databases">
        <authorList>
            <person name="De Canck E."/>
        </authorList>
    </citation>
    <scope>NUCLEOTIDE SEQUENCE [LARGE SCALE GENOMIC DNA]</scope>
    <source>
        <strain evidence="3 4">LMG 29542</strain>
    </source>
</reference>
<protein>
    <submittedName>
        <fullName evidence="3">Acetolactate synthase, catabolic</fullName>
        <ecNumber evidence="3">2.2.1.6</ecNumber>
    </submittedName>
</protein>
<organism evidence="3 4">
    <name type="scientific">Paraburkholderia humisilvae</name>
    <dbReference type="NCBI Taxonomy" id="627669"/>
    <lineage>
        <taxon>Bacteria</taxon>
        <taxon>Pseudomonadati</taxon>
        <taxon>Pseudomonadota</taxon>
        <taxon>Betaproteobacteria</taxon>
        <taxon>Burkholderiales</taxon>
        <taxon>Burkholderiaceae</taxon>
        <taxon>Paraburkholderia</taxon>
    </lineage>
</organism>
<gene>
    <name evidence="3" type="primary">budB_3</name>
    <name evidence="3" type="ORF">LMG29542_01361</name>
</gene>
<comment type="similarity">
    <text evidence="1">Belongs to the TPP enzyme family.</text>
</comment>
<dbReference type="GO" id="GO:0003984">
    <property type="term" value="F:acetolactate synthase activity"/>
    <property type="evidence" value="ECO:0007669"/>
    <property type="project" value="UniProtKB-EC"/>
</dbReference>
<dbReference type="InterPro" id="IPR045229">
    <property type="entry name" value="TPP_enz"/>
</dbReference>
<feature type="domain" description="Thiamine pyrophosphate enzyme TPP-binding" evidence="2">
    <location>
        <begin position="1"/>
        <end position="84"/>
    </location>
</feature>
<dbReference type="InterPro" id="IPR011766">
    <property type="entry name" value="TPP_enzyme_TPP-bd"/>
</dbReference>
<dbReference type="GO" id="GO:0030976">
    <property type="term" value="F:thiamine pyrophosphate binding"/>
    <property type="evidence" value="ECO:0007669"/>
    <property type="project" value="InterPro"/>
</dbReference>
<dbReference type="AlphaFoldDB" id="A0A6J5DCK4"/>